<name>A0A9Q0PEN0_SALPP</name>
<protein>
    <submittedName>
        <fullName evidence="1">Uncharacterized protein</fullName>
    </submittedName>
</protein>
<reference evidence="1" key="2">
    <citation type="journal article" date="2023" name="Int. J. Mol. Sci.">
        <title>De Novo Assembly and Annotation of 11 Diverse Shrub Willow (Salix) Genomes Reveals Novel Gene Organization in Sex-Linked Regions.</title>
        <authorList>
            <person name="Hyden B."/>
            <person name="Feng K."/>
            <person name="Yates T.B."/>
            <person name="Jawdy S."/>
            <person name="Cereghino C."/>
            <person name="Smart L.B."/>
            <person name="Muchero W."/>
        </authorList>
    </citation>
    <scope>NUCLEOTIDE SEQUENCE</scope>
    <source>
        <tissue evidence="1">Shoot tip</tissue>
    </source>
</reference>
<organism evidence="1 2">
    <name type="scientific">Salix purpurea</name>
    <name type="common">Purple osier willow</name>
    <dbReference type="NCBI Taxonomy" id="77065"/>
    <lineage>
        <taxon>Eukaryota</taxon>
        <taxon>Viridiplantae</taxon>
        <taxon>Streptophyta</taxon>
        <taxon>Embryophyta</taxon>
        <taxon>Tracheophyta</taxon>
        <taxon>Spermatophyta</taxon>
        <taxon>Magnoliopsida</taxon>
        <taxon>eudicotyledons</taxon>
        <taxon>Gunneridae</taxon>
        <taxon>Pentapetalae</taxon>
        <taxon>rosids</taxon>
        <taxon>fabids</taxon>
        <taxon>Malpighiales</taxon>
        <taxon>Salicaceae</taxon>
        <taxon>Saliceae</taxon>
        <taxon>Salix</taxon>
    </lineage>
</organism>
<evidence type="ECO:0000313" key="1">
    <source>
        <dbReference type="EMBL" id="KAJ6686866.1"/>
    </source>
</evidence>
<gene>
    <name evidence="1" type="ORF">OIU79_016584</name>
</gene>
<sequence length="49" mass="5740">MFSIVSDHCCGRYLKYSIIFFGWRFARTSMITKSSPKAHSHIQTLEQDN</sequence>
<dbReference type="Proteomes" id="UP001151532">
    <property type="component" value="Chromosome 2"/>
</dbReference>
<evidence type="ECO:0000313" key="2">
    <source>
        <dbReference type="Proteomes" id="UP001151532"/>
    </source>
</evidence>
<comment type="caution">
    <text evidence="1">The sequence shown here is derived from an EMBL/GenBank/DDBJ whole genome shotgun (WGS) entry which is preliminary data.</text>
</comment>
<keyword evidence="2" id="KW-1185">Reference proteome</keyword>
<dbReference type="EMBL" id="JAPFFK010000019">
    <property type="protein sequence ID" value="KAJ6686866.1"/>
    <property type="molecule type" value="Genomic_DNA"/>
</dbReference>
<accession>A0A9Q0PEN0</accession>
<dbReference type="AlphaFoldDB" id="A0A9Q0PEN0"/>
<proteinExistence type="predicted"/>
<reference evidence="1" key="1">
    <citation type="submission" date="2022-11" db="EMBL/GenBank/DDBJ databases">
        <authorList>
            <person name="Hyden B.L."/>
            <person name="Feng K."/>
            <person name="Yates T."/>
            <person name="Jawdy S."/>
            <person name="Smart L.B."/>
            <person name="Muchero W."/>
        </authorList>
    </citation>
    <scope>NUCLEOTIDE SEQUENCE</scope>
    <source>
        <tissue evidence="1">Shoot tip</tissue>
    </source>
</reference>